<evidence type="ECO:0000259" key="2">
    <source>
        <dbReference type="SMART" id="SM00757"/>
    </source>
</evidence>
<sequence>MTTNGHGASSSSSAAALEQQADELTSPAALRKLVLNYLVHHCYLDTAQALADDGISSLESLYPSAAGPSSSSSTAAPAPSGSSTVVRQSRASNQQLLGSAHPLSAPPLSREDSSMEIEVDSLLTLAQQEQQGAAGTVRPEAEKTNGQPVDDDVGMSGRAEEGKGALAAPGALEGDSVNGELSATDLNVVRVRKEIRDHIVNGRIKLAIELLNTQFPTVLNAPEGGTATRSSAKAQQRDRTERRPAQSASSRSRERGDDKGEDIIKVLPSNPTSLDPAHLSLNLQIQVFIESVRSVSAGSTGSNNGLDRPSVGLTAHSVASSQPGIASAAAVSRSASPAPSSTSSHESIASANGLSSASNSTTIVNPVLNAALAHAQLLYTSVQTLPGFWRSMYLKELETVTALLAYRDLESSPLRKYLDQSRRVALAEQINSAILFRTGKPSQPLIESAVRQTTFLWTHLSLEKVAVPHDFPLLKSGTTTLGLDKFDAGSNFYGSSTGTTSGVGGAKNNANNGNKAGRVLPPFDLHSFLSER</sequence>
<evidence type="ECO:0000313" key="4">
    <source>
        <dbReference type="Proteomes" id="UP000245768"/>
    </source>
</evidence>
<feature type="region of interest" description="Disordered" evidence="1">
    <location>
        <begin position="497"/>
        <end position="518"/>
    </location>
</feature>
<dbReference type="InterPro" id="IPR006594">
    <property type="entry name" value="LisH"/>
</dbReference>
<dbReference type="Proteomes" id="UP000245768">
    <property type="component" value="Unassembled WGS sequence"/>
</dbReference>
<feature type="region of interest" description="Disordered" evidence="1">
    <location>
        <begin position="63"/>
        <end position="89"/>
    </location>
</feature>
<dbReference type="RefSeq" id="XP_025378785.1">
    <property type="nucleotide sequence ID" value="XM_025521058.1"/>
</dbReference>
<dbReference type="InParanoid" id="A0A316YQC8"/>
<reference evidence="3 4" key="1">
    <citation type="journal article" date="2018" name="Mol. Biol. Evol.">
        <title>Broad Genomic Sampling Reveals a Smut Pathogenic Ancestry of the Fungal Clade Ustilaginomycotina.</title>
        <authorList>
            <person name="Kijpornyongpan T."/>
            <person name="Mondo S.J."/>
            <person name="Barry K."/>
            <person name="Sandor L."/>
            <person name="Lee J."/>
            <person name="Lipzen A."/>
            <person name="Pangilinan J."/>
            <person name="LaButti K."/>
            <person name="Hainaut M."/>
            <person name="Henrissat B."/>
            <person name="Grigoriev I.V."/>
            <person name="Spatafora J.W."/>
            <person name="Aime M.C."/>
        </authorList>
    </citation>
    <scope>NUCLEOTIDE SEQUENCE [LARGE SCALE GENOMIC DNA]</scope>
    <source>
        <strain evidence="3 4">MCA 4198</strain>
    </source>
</reference>
<dbReference type="InterPro" id="IPR013144">
    <property type="entry name" value="CRA_dom"/>
</dbReference>
<dbReference type="GeneID" id="37042974"/>
<keyword evidence="4" id="KW-1185">Reference proteome</keyword>
<dbReference type="PROSITE" id="PS50896">
    <property type="entry name" value="LISH"/>
    <property type="match status" value="1"/>
</dbReference>
<dbReference type="STRING" id="215250.A0A316YQC8"/>
<dbReference type="Pfam" id="PF10607">
    <property type="entry name" value="CTLH"/>
    <property type="match status" value="1"/>
</dbReference>
<feature type="compositionally biased region" description="Low complexity" evidence="1">
    <location>
        <begin position="63"/>
        <end position="84"/>
    </location>
</feature>
<dbReference type="EMBL" id="KZ819635">
    <property type="protein sequence ID" value="PWN91587.1"/>
    <property type="molecule type" value="Genomic_DNA"/>
</dbReference>
<feature type="compositionally biased region" description="Basic and acidic residues" evidence="1">
    <location>
        <begin position="251"/>
        <end position="264"/>
    </location>
</feature>
<proteinExistence type="predicted"/>
<feature type="region of interest" description="Disordered" evidence="1">
    <location>
        <begin position="128"/>
        <end position="178"/>
    </location>
</feature>
<feature type="region of interest" description="Disordered" evidence="1">
    <location>
        <begin position="219"/>
        <end position="271"/>
    </location>
</feature>
<dbReference type="PANTHER" id="PTHR12864">
    <property type="entry name" value="RAN BINDING PROTEIN 9-RELATED"/>
    <property type="match status" value="1"/>
</dbReference>
<evidence type="ECO:0000313" key="3">
    <source>
        <dbReference type="EMBL" id="PWN91587.1"/>
    </source>
</evidence>
<dbReference type="InterPro" id="IPR050618">
    <property type="entry name" value="Ubq-SigPath_Reg"/>
</dbReference>
<feature type="compositionally biased region" description="Low complexity" evidence="1">
    <location>
        <begin position="497"/>
        <end position="517"/>
    </location>
</feature>
<protein>
    <recommendedName>
        <fullName evidence="2">CRA domain-containing protein</fullName>
    </recommendedName>
</protein>
<feature type="compositionally biased region" description="Basic and acidic residues" evidence="1">
    <location>
        <begin position="235"/>
        <end position="244"/>
    </location>
</feature>
<dbReference type="SMART" id="SM00757">
    <property type="entry name" value="CRA"/>
    <property type="match status" value="1"/>
</dbReference>
<accession>A0A316YQC8</accession>
<name>A0A316YQC8_9BASI</name>
<feature type="domain" description="CRA" evidence="2">
    <location>
        <begin position="366"/>
        <end position="466"/>
    </location>
</feature>
<gene>
    <name evidence="3" type="ORF">FA10DRAFT_265435</name>
</gene>
<evidence type="ECO:0000256" key="1">
    <source>
        <dbReference type="SAM" id="MobiDB-lite"/>
    </source>
</evidence>
<organism evidence="3 4">
    <name type="scientific">Acaromyces ingoldii</name>
    <dbReference type="NCBI Taxonomy" id="215250"/>
    <lineage>
        <taxon>Eukaryota</taxon>
        <taxon>Fungi</taxon>
        <taxon>Dikarya</taxon>
        <taxon>Basidiomycota</taxon>
        <taxon>Ustilaginomycotina</taxon>
        <taxon>Exobasidiomycetes</taxon>
        <taxon>Exobasidiales</taxon>
        <taxon>Cryptobasidiaceae</taxon>
        <taxon>Acaromyces</taxon>
    </lineage>
</organism>
<dbReference type="InterPro" id="IPR024964">
    <property type="entry name" value="CTLH/CRA"/>
</dbReference>
<dbReference type="OrthoDB" id="8048523at2759"/>
<dbReference type="AlphaFoldDB" id="A0A316YQC8"/>